<evidence type="ECO:0000313" key="3">
    <source>
        <dbReference type="EMBL" id="WOO81589.1"/>
    </source>
</evidence>
<dbReference type="GeneID" id="87808342"/>
<reference evidence="3" key="1">
    <citation type="submission" date="2023-10" db="EMBL/GenBank/DDBJ databases">
        <authorList>
            <person name="Noh H."/>
        </authorList>
    </citation>
    <scope>NUCLEOTIDE SEQUENCE</scope>
    <source>
        <strain evidence="3">DUCC4014</strain>
    </source>
</reference>
<accession>A0AAF0YB89</accession>
<keyword evidence="4" id="KW-1185">Reference proteome</keyword>
<feature type="region of interest" description="Disordered" evidence="1">
    <location>
        <begin position="546"/>
        <end position="571"/>
    </location>
</feature>
<dbReference type="EMBL" id="CP086716">
    <property type="protein sequence ID" value="WOO81589.1"/>
    <property type="molecule type" value="Genomic_DNA"/>
</dbReference>
<gene>
    <name evidence="3" type="ORF">LOC62_03G005111</name>
</gene>
<evidence type="ECO:0000256" key="2">
    <source>
        <dbReference type="SAM" id="SignalP"/>
    </source>
</evidence>
<organism evidence="3 4">
    <name type="scientific">Vanrija pseudolonga</name>
    <dbReference type="NCBI Taxonomy" id="143232"/>
    <lineage>
        <taxon>Eukaryota</taxon>
        <taxon>Fungi</taxon>
        <taxon>Dikarya</taxon>
        <taxon>Basidiomycota</taxon>
        <taxon>Agaricomycotina</taxon>
        <taxon>Tremellomycetes</taxon>
        <taxon>Trichosporonales</taxon>
        <taxon>Trichosporonaceae</taxon>
        <taxon>Vanrija</taxon>
    </lineage>
</organism>
<protein>
    <recommendedName>
        <fullName evidence="5">Secreted protein</fullName>
    </recommendedName>
</protein>
<proteinExistence type="predicted"/>
<feature type="signal peptide" evidence="2">
    <location>
        <begin position="1"/>
        <end position="17"/>
    </location>
</feature>
<feature type="compositionally biased region" description="Low complexity" evidence="1">
    <location>
        <begin position="546"/>
        <end position="566"/>
    </location>
</feature>
<name>A0AAF0YB89_9TREE</name>
<dbReference type="RefSeq" id="XP_062627621.1">
    <property type="nucleotide sequence ID" value="XM_062771637.1"/>
</dbReference>
<feature type="chain" id="PRO_5042290780" description="Secreted protein" evidence="2">
    <location>
        <begin position="18"/>
        <end position="594"/>
    </location>
</feature>
<dbReference type="AlphaFoldDB" id="A0AAF0YB89"/>
<evidence type="ECO:0000313" key="4">
    <source>
        <dbReference type="Proteomes" id="UP000827549"/>
    </source>
</evidence>
<keyword evidence="2" id="KW-0732">Signal</keyword>
<dbReference type="Proteomes" id="UP000827549">
    <property type="component" value="Chromosome 3"/>
</dbReference>
<evidence type="ECO:0000256" key="1">
    <source>
        <dbReference type="SAM" id="MobiDB-lite"/>
    </source>
</evidence>
<evidence type="ECO:0008006" key="5">
    <source>
        <dbReference type="Google" id="ProtNLM"/>
    </source>
</evidence>
<sequence>MLIHTLVLALAAIRASAIDCTGADKAKCTDVVLRSLDCFHNAGSKNCTTTCSTDNYNFFVDCVQCELDIEYAKPPPPPYPPVPNIYTGDSYYYDNATTYVRGQNMICRHSVGVPSGAKNISEPPLPAPLPANMVGRPRTCTWVCDQVYDEGAPTLDAVKKCLGPAANRTQADCDTANKAVCNQTAFDQRAACYQCQFSSASSIDWANKTDNQEMARQELDQMVQGCGVLGHNITNRPLYTQWPLPTDPALALSVTAQENIDTIAKCFQCRLSSANKGDFRNRTSDGEQARQHLDEVIQICHDRGKPVSNVPLYTQFPIPSDPALAMHVEATTTYTKYETPTPTVSDPPLTFSNPSTNVTLYSRCEQCSLDKWGDPILAEGPGDSADFAWFDKGYVEFNVACSSAGFPWQATPTLTEPPLKTPLPASMSGRPRSCEWLCANNDQLLIKGRQEFGCKPGATCKNLDELCNQATIDRLGQCAQCRFISANSGDKKLNNVENVGILNEAVQVCNARGAAFTTPVVYTEFPVPTDPAKALQVTATRTWGSAGAAGTGTATGPSQSTSTATARPASGATSARWHSVASVVAAAVGAYLII</sequence>